<reference evidence="1 2" key="1">
    <citation type="journal article" date="2001" name="Nature">
        <title>Initial sequencing and analysis of the human genome.</title>
        <authorList>
            <consortium name="International Human Genome Sequencing Consortium"/>
            <person name="Lander E.S."/>
            <person name="Linton L.M."/>
            <person name="Birren B."/>
            <person name="Nusbaum C."/>
            <person name="Zody M.C."/>
            <person name="Baldwin J."/>
            <person name="Devon K."/>
            <person name="Dewar K."/>
            <person name="Doyle M."/>
            <person name="FitzHugh W."/>
            <person name="Funke R."/>
            <person name="Gage D."/>
            <person name="Harris K."/>
            <person name="Heaford A."/>
            <person name="Howland J."/>
            <person name="Kann L."/>
            <person name="Lehoczky J."/>
            <person name="LeVine R."/>
            <person name="McEwan P."/>
            <person name="McKernan K."/>
            <person name="Meldrim J."/>
            <person name="Mesirov J.P."/>
            <person name="Miranda C."/>
            <person name="Morris W."/>
            <person name="Naylor J."/>
            <person name="Raymond C."/>
            <person name="Rosetti M."/>
            <person name="Santos R."/>
            <person name="Sheridan A."/>
            <person name="Sougnez C."/>
            <person name="Stange-Thomann N."/>
            <person name="Stojanovic N."/>
            <person name="Subramanian A."/>
            <person name="Wyman D."/>
            <person name="Rogers J."/>
            <person name="Sulston J."/>
            <person name="Ainscough R."/>
            <person name="Beck S."/>
            <person name="Bentley D."/>
            <person name="Burton J."/>
            <person name="Clee C."/>
            <person name="Carter N."/>
            <person name="Coulson A."/>
            <person name="Deadman R."/>
            <person name="Deloukas P."/>
            <person name="Dunham A."/>
            <person name="Dunham I."/>
            <person name="Durbin R."/>
            <person name="French L."/>
            <person name="Grafham D."/>
            <person name="Gregory S."/>
            <person name="Hubbard T."/>
            <person name="Humphray S."/>
            <person name="Hunt A."/>
            <person name="Jones M."/>
            <person name="Lloyd C."/>
            <person name="McMurray A."/>
            <person name="Matthews L."/>
            <person name="Mercer S."/>
            <person name="Milne S."/>
            <person name="Mullikin J.C."/>
            <person name="Mungall A."/>
            <person name="Plumb R."/>
            <person name="Ross M."/>
            <person name="Shownkeen R."/>
            <person name="Sims S."/>
            <person name="Waterston R.H."/>
            <person name="Wilson R.K."/>
            <person name="Hillier L.W."/>
            <person name="McPherson J.D."/>
            <person name="Marra M.A."/>
            <person name="Mardis E.R."/>
            <person name="Fulton L.A."/>
            <person name="Chinwalla A.T."/>
            <person name="Pepin K.H."/>
            <person name="Gish W.R."/>
            <person name="Chissoe S.L."/>
            <person name="Wendl M.C."/>
            <person name="Delehaunty K.D."/>
            <person name="Miner T.L."/>
            <person name="Delehaunty A."/>
            <person name="Kramer J.B."/>
            <person name="Cook L.L."/>
            <person name="Fulton R.S."/>
            <person name="Johnson D.L."/>
            <person name="Minx P.J."/>
            <person name="Clifton S.W."/>
            <person name="Hawkins T."/>
            <person name="Branscomb E."/>
            <person name="Predki P."/>
            <person name="Richardson P."/>
            <person name="Wenning S."/>
            <person name="Slezak T."/>
            <person name="Doggett N."/>
            <person name="Cheng J.F."/>
            <person name="Olsen A."/>
            <person name="Lucas S."/>
            <person name="Elkin C."/>
            <person name="Uberbacher E."/>
            <person name="Frazier M."/>
            <person name="Gibbs R.A."/>
            <person name="Muzny D.M."/>
            <person name="Scherer S.E."/>
            <person name="Bouck J.B."/>
            <person name="Sodergren E.J."/>
            <person name="Worley K.C."/>
            <person name="Rives C.M."/>
            <person name="Gorrell J.H."/>
            <person name="Metzker M.L."/>
            <person name="Naylor S.L."/>
            <person name="Kucherlapati R.S."/>
            <person name="Nelson D.L."/>
            <person name="Weinstock G.M."/>
            <person name="Sakaki Y."/>
            <person name="Fujiyama A."/>
            <person name="Hattori M."/>
            <person name="Yada T."/>
            <person name="Toyoda A."/>
            <person name="Itoh T."/>
            <person name="Kawagoe C."/>
            <person name="Watanabe H."/>
            <person name="Totoki Y."/>
            <person name="Taylor T."/>
            <person name="Weissenbach J."/>
            <person name="Heilig R."/>
            <person name="Saurin W."/>
            <person name="Artiguenave F."/>
            <person name="Brottier P."/>
            <person name="Bruls T."/>
            <person name="Pelletier E."/>
            <person name="Robert C."/>
            <person name="Wincker P."/>
            <person name="Smith D.R."/>
            <person name="Doucette-Stamm L."/>
            <person name="Rubenfield M."/>
            <person name="Weinstock K."/>
            <person name="Lee H.M."/>
            <person name="Dubois J."/>
            <person name="Rosenthal A."/>
            <person name="Platzer M."/>
            <person name="Nyakatura G."/>
            <person name="Taudien S."/>
            <person name="Rump A."/>
            <person name="Yang H."/>
            <person name="Yu J."/>
            <person name="Wang J."/>
            <person name="Huang G."/>
            <person name="Gu J."/>
            <person name="Hood L."/>
            <person name="Rowen L."/>
            <person name="Madan A."/>
            <person name="Qin S."/>
            <person name="Davis R.W."/>
            <person name="Federspiel N.A."/>
            <person name="Abola A.P."/>
            <person name="Proctor M.J."/>
            <person name="Myers R.M."/>
            <person name="Schmutz J."/>
            <person name="Dickson M."/>
            <person name="Grimwood J."/>
            <person name="Cox D.R."/>
            <person name="Olson M.V."/>
            <person name="Kaul R."/>
            <person name="Raymond C."/>
            <person name="Shimizu N."/>
            <person name="Kawasaki K."/>
            <person name="Minoshima S."/>
            <person name="Evans G.A."/>
            <person name="Athanasiou M."/>
            <person name="Schultz R."/>
            <person name="Roe B.A."/>
            <person name="Chen F."/>
            <person name="Pan H."/>
            <person name="Ramser J."/>
            <person name="Lehrach H."/>
            <person name="Reinhardt R."/>
            <person name="McCombie W.R."/>
            <person name="de la Bastide M."/>
            <person name="Dedhia N."/>
            <person name="Blocker H."/>
            <person name="Hornischer K."/>
            <person name="Nordsiek G."/>
            <person name="Agarwala R."/>
            <person name="Aravind L."/>
            <person name="Bailey J.A."/>
            <person name="Bateman A."/>
            <person name="Batzoglou S."/>
            <person name="Birney E."/>
            <person name="Bork P."/>
            <person name="Brown D.G."/>
            <person name="Burge C.B."/>
            <person name="Cerutti L."/>
            <person name="Chen H.C."/>
            <person name="Church D."/>
            <person name="Clamp M."/>
            <person name="Copley R.R."/>
            <person name="Doerks T."/>
            <person name="Eddy S.R."/>
            <person name="Eichler E.E."/>
            <person name="Furey T.S."/>
            <person name="Galagan J."/>
            <person name="Gilbert J.G."/>
            <person name="Harmon C."/>
            <person name="Hayashizaki Y."/>
            <person name="Haussler D."/>
            <person name="Hermjakob H."/>
            <person name="Hokamp K."/>
            <person name="Jang W."/>
            <person name="Johnson L.S."/>
            <person name="Jones T.A."/>
            <person name="Kasif S."/>
            <person name="Kaspryzk A."/>
            <person name="Kennedy S."/>
            <person name="Kent W.J."/>
            <person name="Kitts P."/>
            <person name="Koonin E.V."/>
            <person name="Korf I."/>
            <person name="Kulp D."/>
            <person name="Lancet D."/>
            <person name="Lowe T.M."/>
            <person name="McLysaght A."/>
            <person name="Mikkelsen T."/>
            <person name="Moran J.V."/>
            <person name="Mulder N."/>
            <person name="Pollara V.J."/>
            <person name="Ponting C.P."/>
            <person name="Schuler G."/>
            <person name="Schultz J."/>
            <person name="Slater G."/>
            <person name="Smit A.F."/>
            <person name="Stupka E."/>
            <person name="Szustakowski J."/>
            <person name="Thierry-Mieg D."/>
            <person name="Thierry-Mieg J."/>
            <person name="Wagner L."/>
            <person name="Wallis J."/>
            <person name="Wheeler R."/>
            <person name="Williams A."/>
            <person name="Wolf Y.I."/>
            <person name="Wolfe K.H."/>
            <person name="Yang S.P."/>
            <person name="Yeh R.F."/>
            <person name="Collins F."/>
            <person name="Guyer M.S."/>
            <person name="Peterson J."/>
            <person name="Felsenfeld A."/>
            <person name="Wetterstrand K.A."/>
            <person name="Patrinos A."/>
            <person name="Morgan M.J."/>
            <person name="de Jong P."/>
            <person name="Catanese J.J."/>
            <person name="Osoegawa K."/>
            <person name="Shizuya H."/>
            <person name="Choi S."/>
            <person name="Chen Y.J."/>
        </authorList>
    </citation>
    <scope>NUCLEOTIDE SEQUENCE [LARGE SCALE GENOMIC DNA]</scope>
</reference>
<reference evidence="5" key="4">
    <citation type="journal article" date="2012" name="Proc. Natl. Acad. Sci. U.S.A.">
        <title>N-terminal acetylome analyses and functional insights of the N-terminal acetyltransferase NatB.</title>
        <authorList>
            <person name="Van Damme P."/>
            <person name="Lasa M."/>
            <person name="Polevoda B."/>
            <person name="Gazquez C."/>
            <person name="Elosegui-Artola A."/>
            <person name="Kim D.S."/>
            <person name="De Juan-Pardo E."/>
            <person name="Demeyer K."/>
            <person name="Hole K."/>
            <person name="Larrea E."/>
            <person name="Timmerman E."/>
            <person name="Prieto J."/>
            <person name="Arnesen T."/>
            <person name="Sherman F."/>
            <person name="Gevaert K."/>
            <person name="Aldabe R."/>
        </authorList>
    </citation>
    <scope>IDENTIFICATION BY MASS SPECTROMETRY [LARGE SCALE ANALYSIS]</scope>
</reference>
<evidence type="ECO:0007829" key="5">
    <source>
        <dbReference type="PubMed" id="22814378"/>
    </source>
</evidence>
<reference evidence="1" key="6">
    <citation type="submission" date="2025-09" db="UniProtKB">
        <authorList>
            <consortium name="Ensembl"/>
        </authorList>
    </citation>
    <scope>IDENTIFICATION</scope>
</reference>
<proteinExistence type="evidence at protein level"/>
<dbReference type="EMBL" id="AC006055">
    <property type="status" value="NOT_ANNOTATED_CDS"/>
    <property type="molecule type" value="Genomic_DNA"/>
</dbReference>
<reference evidence="1 2" key="3">
    <citation type="journal article" date="2006" name="Nature">
        <title>The DNA sequence, annotation and analysis of human chromosome 3.</title>
        <authorList>
            <person name="Muzny D.M."/>
            <person name="Scherer S.E."/>
            <person name="Kaul R."/>
            <person name="Wang J."/>
            <person name="Yu J."/>
            <person name="Sudbrak R."/>
            <person name="Buhay C.J."/>
            <person name="Chen R."/>
            <person name="Cree A."/>
            <person name="Ding Y."/>
            <person name="Dugan-Rocha S."/>
            <person name="Gill R."/>
            <person name="Gunaratne P."/>
            <person name="Harris R.A."/>
            <person name="Hawes A.C."/>
            <person name="Hernandez J."/>
            <person name="Hodgson A.V."/>
            <person name="Hume J."/>
            <person name="Jackson A."/>
            <person name="Khan Z.M."/>
            <person name="Kovar-Smith C."/>
            <person name="Lewis L.R."/>
            <person name="Lozado R.J."/>
            <person name="Metzker M.L."/>
            <person name="Milosavljevic A."/>
            <person name="Miner G.R."/>
            <person name="Morgan M.B."/>
            <person name="Nazareth L.V."/>
            <person name="Scott G."/>
            <person name="Sodergren E."/>
            <person name="Song X.Z."/>
            <person name="Steffen D."/>
            <person name="Wei S."/>
            <person name="Wheeler D.A."/>
            <person name="Wright M.W."/>
            <person name="Worley K.C."/>
            <person name="Yuan Y."/>
            <person name="Zhang Z."/>
            <person name="Adams C.Q."/>
            <person name="Ansari-Lari M.A."/>
            <person name="Ayele M."/>
            <person name="Brown M.J."/>
            <person name="Chen G."/>
            <person name="Chen Z."/>
            <person name="Clendenning J."/>
            <person name="Clerc-Blankenburg K.P."/>
            <person name="Chen R."/>
            <person name="Chen Z."/>
            <person name="Davis C."/>
            <person name="Delgado O."/>
            <person name="Dinh H.H."/>
            <person name="Dong W."/>
            <person name="Draper H."/>
            <person name="Ernst S."/>
            <person name="Fu G."/>
            <person name="Gonzalez-Garay M.L."/>
            <person name="Garcia D.K."/>
            <person name="Gillett W."/>
            <person name="Gu J."/>
            <person name="Hao B."/>
            <person name="Haugen E."/>
            <person name="Havlak P."/>
            <person name="He X."/>
            <person name="Hennig S."/>
            <person name="Hu S."/>
            <person name="Huang W."/>
            <person name="Jackson L.R."/>
            <person name="Jacob L.S."/>
            <person name="Kelly S.H."/>
            <person name="Kube M."/>
            <person name="Levy R."/>
            <person name="Li Z."/>
            <person name="Liu B."/>
            <person name="Liu J."/>
            <person name="Liu W."/>
            <person name="Lu J."/>
            <person name="Maheshwari M."/>
            <person name="Nguyen B.V."/>
            <person name="Okwuonu G.O."/>
            <person name="Palmeiri A."/>
            <person name="Pasternak S."/>
            <person name="Perez L.M."/>
            <person name="Phelps K.A."/>
            <person name="Plopper F.J."/>
            <person name="Qiang B."/>
            <person name="Raymond C."/>
            <person name="Rodriguez R."/>
            <person name="Saenphimmachak C."/>
            <person name="Santibanez J."/>
            <person name="Shen H."/>
            <person name="Shen Y."/>
            <person name="Subramanian S."/>
            <person name="Tabor P.E."/>
            <person name="Verduzco D."/>
            <person name="Waldron L."/>
            <person name="Wang J."/>
            <person name="Wang J."/>
            <person name="Wang Q."/>
            <person name="Williams G.A."/>
            <person name="Wong G.K."/>
            <person name="Yao Z."/>
            <person name="Zhang J."/>
            <person name="Zhang X."/>
            <person name="Zhao G."/>
            <person name="Zhou J."/>
            <person name="Zhou Y."/>
            <person name="Nelson D."/>
            <person name="Lehrach H."/>
            <person name="Reinhardt R."/>
            <person name="Naylor S.L."/>
            <person name="Yang H."/>
            <person name="Olson M."/>
            <person name="Weinstock G."/>
            <person name="Gibbs R.A."/>
        </authorList>
    </citation>
    <scope>NUCLEOTIDE SEQUENCE [LARGE SCALE GENOMIC DNA]</scope>
</reference>
<dbReference type="Ensembl" id="ENST00000643477.1">
    <property type="protein sequence ID" value="ENSP00000496220.1"/>
    <property type="gene ID" value="ENSG00000011198.10"/>
</dbReference>
<dbReference type="EMBL" id="AC105903">
    <property type="status" value="NOT_ANNOTATED_CDS"/>
    <property type="molecule type" value="Genomic_DNA"/>
</dbReference>
<accession>A0A2R8Y7S6</accession>
<dbReference type="OrthoDB" id="7457040at2759"/>
<name>A0A2R8Y7S6_HUMAN</name>
<dbReference type="AlphaFoldDB" id="A0A2R8Y7S6"/>
<gene>
    <name evidence="1" type="primary">ABHD5</name>
</gene>
<reference evidence="1" key="5">
    <citation type="submission" date="2025-08" db="UniProtKB">
        <authorList>
            <consortium name="Ensembl"/>
        </authorList>
    </citation>
    <scope>IDENTIFICATION</scope>
</reference>
<reference evidence="1 2" key="2">
    <citation type="journal article" date="2004" name="Nature">
        <title>Finishing the euchromatic sequence of the human genome.</title>
        <authorList>
            <consortium name="International Human Genome Sequencing Consortium"/>
        </authorList>
    </citation>
    <scope>NUCLEOTIDE SEQUENCE [LARGE SCALE GENOMIC DNA]</scope>
</reference>
<dbReference type="SMR" id="A0A2R8Y7S6"/>
<dbReference type="ChiTaRS" id="ABHD5">
    <property type="organism name" value="human"/>
</dbReference>
<dbReference type="VEuPathDB" id="HostDB:ENSG00000011198"/>
<evidence type="ECO:0007829" key="4">
    <source>
        <dbReference type="ProteomicsDB" id="A0A2R8Y7S6"/>
    </source>
</evidence>
<dbReference type="HGNC" id="HGNC:21396">
    <property type="gene designation" value="ABHD5"/>
</dbReference>
<dbReference type="OpenTargets" id="ENSG00000011198"/>
<dbReference type="Proteomes" id="UP000005640">
    <property type="component" value="Chromosome 3"/>
</dbReference>
<protein>
    <submittedName>
        <fullName evidence="1">Abhydrolase domain containing 5, lysophosphatidic acid acyltransferase</fullName>
    </submittedName>
</protein>
<dbReference type="Bgee" id="ENSG00000011198">
    <property type="expression patterns" value="Expressed in amniotic fluid and 196 other cell types or tissues"/>
</dbReference>
<dbReference type="Ensembl" id="ENST00000643477.1">
    <property type="protein sequence ID" value="ENSP00000496220.1"/>
    <property type="gene ID" value="ENSG00000011198.11"/>
</dbReference>
<sequence>MAAEEEEVDSADTGERSGWLTGWLPTWCPTSISHLKEAEEKMLKYLSMLLTYWVLDEVVDPGLTVMQKKWRISLWNPLKSGDVP</sequence>
<dbReference type="ExpressionAtlas" id="A0A2R8Y7S6">
    <property type="expression patterns" value="baseline and differential"/>
</dbReference>
<evidence type="ECO:0000313" key="1">
    <source>
        <dbReference type="Ensembl" id="ENSP00000496220.1"/>
    </source>
</evidence>
<organism evidence="1 2">
    <name type="scientific">Homo sapiens</name>
    <name type="common">Human</name>
    <dbReference type="NCBI Taxonomy" id="9606"/>
    <lineage>
        <taxon>Eukaryota</taxon>
        <taxon>Metazoa</taxon>
        <taxon>Chordata</taxon>
        <taxon>Craniata</taxon>
        <taxon>Vertebrata</taxon>
        <taxon>Euteleostomi</taxon>
        <taxon>Mammalia</taxon>
        <taxon>Eutheria</taxon>
        <taxon>Euarchontoglires</taxon>
        <taxon>Primates</taxon>
        <taxon>Haplorrhini</taxon>
        <taxon>Catarrhini</taxon>
        <taxon>Hominidae</taxon>
        <taxon>Homo</taxon>
    </lineage>
</organism>
<evidence type="ECO:0000313" key="2">
    <source>
        <dbReference type="Proteomes" id="UP000005640"/>
    </source>
</evidence>
<evidence type="ECO:0007829" key="3">
    <source>
        <dbReference type="PeptideAtlas" id="A0A2R8Y7S6"/>
    </source>
</evidence>
<keyword evidence="2" id="KW-1185">Reference proteome</keyword>
<keyword evidence="3 4" id="KW-1267">Proteomics identification</keyword>
<dbReference type="GeneTree" id="ENSGT00390000016277"/>
<dbReference type="MassIVE" id="A0A2R8Y7S6"/>